<sequence length="172" mass="19478">MFALVLINRLLRQNPEVCRELGGFNGLTVGIRSAGFQYCGRINAHGLLDDTLRRPRTVLVLHPRVLPELLQGKRPDFNDLAFEGDMELGMNIFLRVSSLRYRPQRDLPALLGSEWAEKAAKLGSVLQQVGAFLNPQPDAAAQRIADLQSELAQMRERVAELENRRPHRRTKK</sequence>
<dbReference type="AlphaFoldDB" id="A0A8T9MZ93"/>
<reference evidence="1" key="2">
    <citation type="submission" date="2024-09" db="EMBL/GenBank/DDBJ databases">
        <authorList>
            <person name="Veyrier F.J."/>
        </authorList>
    </citation>
    <scope>NUCLEOTIDE SEQUENCE</scope>
    <source>
        <strain evidence="1">17694</strain>
    </source>
</reference>
<dbReference type="EMBL" id="CP091521">
    <property type="protein sequence ID" value="UOP05113.1"/>
    <property type="molecule type" value="Genomic_DNA"/>
</dbReference>
<evidence type="ECO:0000313" key="2">
    <source>
        <dbReference type="Proteomes" id="UP000831534"/>
    </source>
</evidence>
<name>A0A8T9MZ93_9NEIS</name>
<accession>A0A8T9MZ93</accession>
<proteinExistence type="predicted"/>
<dbReference type="KEGG" id="ckh:LVJ77_02200"/>
<gene>
    <name evidence="1" type="ORF">LVJ77_02200</name>
</gene>
<keyword evidence="2" id="KW-1185">Reference proteome</keyword>
<dbReference type="RefSeq" id="WP_027008806.1">
    <property type="nucleotide sequence ID" value="NZ_CP091521.1"/>
</dbReference>
<dbReference type="Proteomes" id="UP000831534">
    <property type="component" value="Chromosome"/>
</dbReference>
<organism evidence="1 2">
    <name type="scientific">Conchiformibius kuhniae</name>
    <dbReference type="NCBI Taxonomy" id="211502"/>
    <lineage>
        <taxon>Bacteria</taxon>
        <taxon>Pseudomonadati</taxon>
        <taxon>Pseudomonadota</taxon>
        <taxon>Betaproteobacteria</taxon>
        <taxon>Neisseriales</taxon>
        <taxon>Neisseriaceae</taxon>
        <taxon>Conchiformibius</taxon>
    </lineage>
</organism>
<protein>
    <submittedName>
        <fullName evidence="1">Uncharacterized protein</fullName>
    </submittedName>
</protein>
<reference evidence="1" key="1">
    <citation type="journal article" date="2022" name="Res Sq">
        <title>Evolution of multicellular longitudinally dividing oral cavity symbionts (Neisseriaceae).</title>
        <authorList>
            <person name="Nyongesa S."/>
            <person name="Weber P."/>
            <person name="Bernet E."/>
            <person name="Pullido F."/>
            <person name="Nieckarz M."/>
            <person name="Delaby M."/>
            <person name="Nieves C."/>
            <person name="Viehboeck T."/>
            <person name="Krause N."/>
            <person name="Rivera-Millot A."/>
            <person name="Nakamura A."/>
            <person name="Vischer N."/>
            <person name="VanNieuwenhze M."/>
            <person name="Brun Y."/>
            <person name="Cava F."/>
            <person name="Bulgheresi S."/>
            <person name="Veyrier F."/>
        </authorList>
    </citation>
    <scope>NUCLEOTIDE SEQUENCE</scope>
    <source>
        <strain evidence="1">17694</strain>
    </source>
</reference>
<evidence type="ECO:0000313" key="1">
    <source>
        <dbReference type="EMBL" id="UOP05113.1"/>
    </source>
</evidence>